<dbReference type="EMBL" id="BMMS01000036">
    <property type="protein sequence ID" value="GGO98081.1"/>
    <property type="molecule type" value="Genomic_DNA"/>
</dbReference>
<protein>
    <submittedName>
        <fullName evidence="2">Uncharacterized protein</fullName>
    </submittedName>
</protein>
<evidence type="ECO:0000313" key="3">
    <source>
        <dbReference type="Proteomes" id="UP000641932"/>
    </source>
</evidence>
<comment type="caution">
    <text evidence="2">The sequence shown here is derived from an EMBL/GenBank/DDBJ whole genome shotgun (WGS) entry which is preliminary data.</text>
</comment>
<organism evidence="2 3">
    <name type="scientific">Wenjunlia tyrosinilytica</name>
    <dbReference type="NCBI Taxonomy" id="1544741"/>
    <lineage>
        <taxon>Bacteria</taxon>
        <taxon>Bacillati</taxon>
        <taxon>Actinomycetota</taxon>
        <taxon>Actinomycetes</taxon>
        <taxon>Kitasatosporales</taxon>
        <taxon>Streptomycetaceae</taxon>
        <taxon>Wenjunlia</taxon>
    </lineage>
</organism>
<keyword evidence="1" id="KW-1133">Transmembrane helix</keyword>
<evidence type="ECO:0000313" key="2">
    <source>
        <dbReference type="EMBL" id="GGO98081.1"/>
    </source>
</evidence>
<keyword evidence="3" id="KW-1185">Reference proteome</keyword>
<feature type="transmembrane region" description="Helical" evidence="1">
    <location>
        <begin position="30"/>
        <end position="48"/>
    </location>
</feature>
<dbReference type="RefSeq" id="WP_189135101.1">
    <property type="nucleotide sequence ID" value="NZ_BMMS01000036.1"/>
</dbReference>
<feature type="transmembrane region" description="Helical" evidence="1">
    <location>
        <begin position="55"/>
        <end position="73"/>
    </location>
</feature>
<sequence length="96" mass="10065">MMNTALRAVPTGAHQYLADATAITDKASTIGKAVLAATVVLALVAAFFTQAQRRWMVVGTILLIGGFTFMIVGDPAGTLGDLGDFIKTNVWDPILA</sequence>
<accession>A0A918E1L2</accession>
<evidence type="ECO:0000256" key="1">
    <source>
        <dbReference type="SAM" id="Phobius"/>
    </source>
</evidence>
<proteinExistence type="predicted"/>
<name>A0A918E1L2_9ACTN</name>
<reference evidence="2" key="2">
    <citation type="submission" date="2020-09" db="EMBL/GenBank/DDBJ databases">
        <authorList>
            <person name="Sun Q."/>
            <person name="Zhou Y."/>
        </authorList>
    </citation>
    <scope>NUCLEOTIDE SEQUENCE</scope>
    <source>
        <strain evidence="2">CGMCC 4.7201</strain>
    </source>
</reference>
<dbReference type="AlphaFoldDB" id="A0A918E1L2"/>
<reference evidence="2" key="1">
    <citation type="journal article" date="2014" name="Int. J. Syst. Evol. Microbiol.">
        <title>Complete genome sequence of Corynebacterium casei LMG S-19264T (=DSM 44701T), isolated from a smear-ripened cheese.</title>
        <authorList>
            <consortium name="US DOE Joint Genome Institute (JGI-PGF)"/>
            <person name="Walter F."/>
            <person name="Albersmeier A."/>
            <person name="Kalinowski J."/>
            <person name="Ruckert C."/>
        </authorList>
    </citation>
    <scope>NUCLEOTIDE SEQUENCE</scope>
    <source>
        <strain evidence="2">CGMCC 4.7201</strain>
    </source>
</reference>
<gene>
    <name evidence="2" type="ORF">GCM10012280_61380</name>
</gene>
<keyword evidence="1" id="KW-0812">Transmembrane</keyword>
<dbReference type="Proteomes" id="UP000641932">
    <property type="component" value="Unassembled WGS sequence"/>
</dbReference>
<keyword evidence="1" id="KW-0472">Membrane</keyword>